<dbReference type="PANTHER" id="PTHR47986:SF10">
    <property type="entry name" value="RECEPTOR-LIKE KINASE TMK4"/>
    <property type="match status" value="1"/>
</dbReference>
<evidence type="ECO:0000256" key="21">
    <source>
        <dbReference type="SAM" id="MobiDB-lite"/>
    </source>
</evidence>
<feature type="chain" id="PRO_5026753655" description="non-specific serine/threonine protein kinase" evidence="23">
    <location>
        <begin position="24"/>
        <end position="929"/>
    </location>
</feature>
<keyword evidence="13 22" id="KW-1133">Transmembrane helix</keyword>
<dbReference type="SMART" id="SM00220">
    <property type="entry name" value="S_TKc"/>
    <property type="match status" value="1"/>
</dbReference>
<keyword evidence="6" id="KW-0808">Transferase</keyword>
<evidence type="ECO:0000256" key="14">
    <source>
        <dbReference type="ARBA" id="ARBA00023136"/>
    </source>
</evidence>
<dbReference type="EC" id="2.7.11.1" evidence="3"/>
<dbReference type="Pfam" id="PF00560">
    <property type="entry name" value="LRR_1"/>
    <property type="match status" value="4"/>
</dbReference>
<dbReference type="SMART" id="SM00369">
    <property type="entry name" value="LRR_TYP"/>
    <property type="match status" value="3"/>
</dbReference>
<feature type="transmembrane region" description="Helical" evidence="22">
    <location>
        <begin position="487"/>
        <end position="507"/>
    </location>
</feature>
<accession>A0A6N2NEN6</accession>
<evidence type="ECO:0000256" key="16">
    <source>
        <dbReference type="ARBA" id="ARBA00023170"/>
    </source>
</evidence>
<evidence type="ECO:0000256" key="17">
    <source>
        <dbReference type="ARBA" id="ARBA00023180"/>
    </source>
</evidence>
<dbReference type="FunFam" id="3.30.200.20:FF:000226">
    <property type="entry name" value="receptor protein kinase TMK1"/>
    <property type="match status" value="1"/>
</dbReference>
<gene>
    <name evidence="25" type="ORF">SVIM_LOCUS446240</name>
</gene>
<feature type="region of interest" description="Disordered" evidence="21">
    <location>
        <begin position="908"/>
        <end position="929"/>
    </location>
</feature>
<dbReference type="GO" id="GO:0016020">
    <property type="term" value="C:membrane"/>
    <property type="evidence" value="ECO:0007669"/>
    <property type="project" value="UniProtKB-SubCell"/>
</dbReference>
<keyword evidence="11" id="KW-0418">Kinase</keyword>
<organism evidence="25">
    <name type="scientific">Salix viminalis</name>
    <name type="common">Common osier</name>
    <name type="synonym">Basket willow</name>
    <dbReference type="NCBI Taxonomy" id="40686"/>
    <lineage>
        <taxon>Eukaryota</taxon>
        <taxon>Viridiplantae</taxon>
        <taxon>Streptophyta</taxon>
        <taxon>Embryophyta</taxon>
        <taxon>Tracheophyta</taxon>
        <taxon>Spermatophyta</taxon>
        <taxon>Magnoliopsida</taxon>
        <taxon>eudicotyledons</taxon>
        <taxon>Gunneridae</taxon>
        <taxon>Pentapetalae</taxon>
        <taxon>rosids</taxon>
        <taxon>fabids</taxon>
        <taxon>Malpighiales</taxon>
        <taxon>Salicaceae</taxon>
        <taxon>Saliceae</taxon>
        <taxon>Salix</taxon>
    </lineage>
</organism>
<evidence type="ECO:0000256" key="18">
    <source>
        <dbReference type="ARBA" id="ARBA00047899"/>
    </source>
</evidence>
<dbReference type="InterPro" id="IPR003591">
    <property type="entry name" value="Leu-rich_rpt_typical-subtyp"/>
</dbReference>
<comment type="catalytic activity">
    <reaction evidence="19">
        <text>L-seryl-[protein] + ATP = O-phospho-L-seryl-[protein] + ADP + H(+)</text>
        <dbReference type="Rhea" id="RHEA:17989"/>
        <dbReference type="Rhea" id="RHEA-COMP:9863"/>
        <dbReference type="Rhea" id="RHEA-COMP:11604"/>
        <dbReference type="ChEBI" id="CHEBI:15378"/>
        <dbReference type="ChEBI" id="CHEBI:29999"/>
        <dbReference type="ChEBI" id="CHEBI:30616"/>
        <dbReference type="ChEBI" id="CHEBI:83421"/>
        <dbReference type="ChEBI" id="CHEBI:456216"/>
        <dbReference type="EC" id="2.7.11.1"/>
    </reaction>
</comment>
<dbReference type="Pfam" id="PF08263">
    <property type="entry name" value="LRRNT_2"/>
    <property type="match status" value="2"/>
</dbReference>
<evidence type="ECO:0000259" key="24">
    <source>
        <dbReference type="PROSITE" id="PS50011"/>
    </source>
</evidence>
<keyword evidence="5" id="KW-0433">Leucine-rich repeat</keyword>
<sequence>MADRLLSFFLLFLLLSTTTTTTADDAVTILKLASALTPTPKGWSTTNSNGYCSWNGVKCDNSNNVISINLASEGLSGTLPSDLSTLSYLQSLSLQGNKLSGPLPSFANISSLKELYIGSNNFTSIPIDFFKGLTSLQTLSMNENINLDSWAISTDLTESSSLTTFEASQANIIGTIPDIFASFPSLQNLRLSYNNLTGGLPPSFANSGIQNLWLNNQEMGLSGTIEVLPSMEQLSQVWLHKNQFTGPIPDLSKCKSLFDLQLRDNQFTGIFPVSLSSLPGLLNISFYNNKLQGPVPQFGKNVQVDKSGLNNFCVDTAGVACDPQVTTLLEIAGGFGYPVMLSDSWKGNEACSGWPFVTCDSQKKTVITVSLGKQHFGGIISPAFANLTTLTTLKLNDNNLSGPIPDSLLKLSQLSLLDISNNNLTGKIPAFTPSVKLITTPGNPLLGSGGGSGSGGTPSSGSDTNTTAPGGGTNETGNGSKKGSPGLIAGVVVGIVIICAIGFFVLFKVNRKKKRGKSGRVNDQENGNAINGLVKNGSSCCTNGYGVLSEIQSQSSGNHSGRHYFEGGNIVISIEVLRLVTDNFSENNILGKGGFGVVYKGELHDGTKIAVKRMESGAMGTKGMNEFQAEIAVLTKVRHRHLVALLGSCINGNERLLVYEYMPQGNLAQHLFEWQELGYPPLTWKQRVTIALDVARGVEYLHSLAQQSFIHRDLKPSNILLGDDMRAKVADFGLVKNAPDGKYSMETKLAGTFGYLAPEYAATGRVTTKVDVYAFGVILMEVMTGRKALDDTVPDERAHLVTWFRRVLVNKDNLPKAIDQTLNPDEETFVSIFKVAELAGHCTAREPHQRPDMGHAVNVLGPLVEQWKPTNHEEEGDSGIDLHMSLPQFLQRWQADEGTSTMFNDMSYSQSQSSIPGGFSDSFTSTDCR</sequence>
<name>A0A6N2NEN6_SALVM</name>
<evidence type="ECO:0000256" key="10">
    <source>
        <dbReference type="ARBA" id="ARBA00022741"/>
    </source>
</evidence>
<reference evidence="25" key="1">
    <citation type="submission" date="2019-03" db="EMBL/GenBank/DDBJ databases">
        <authorList>
            <person name="Mank J."/>
            <person name="Almeida P."/>
        </authorList>
    </citation>
    <scope>NUCLEOTIDE SEQUENCE</scope>
    <source>
        <strain evidence="25">78183</strain>
    </source>
</reference>
<keyword evidence="16" id="KW-0675">Receptor</keyword>
<evidence type="ECO:0000256" key="7">
    <source>
        <dbReference type="ARBA" id="ARBA00022692"/>
    </source>
</evidence>
<dbReference type="FunFam" id="3.80.10.10:FF:000190">
    <property type="entry name" value="Receptor-like kinase TMK4"/>
    <property type="match status" value="1"/>
</dbReference>
<dbReference type="SUPFAM" id="SSF56112">
    <property type="entry name" value="Protein kinase-like (PK-like)"/>
    <property type="match status" value="1"/>
</dbReference>
<comment type="catalytic activity">
    <reaction evidence="18">
        <text>L-threonyl-[protein] + ATP = O-phospho-L-threonyl-[protein] + ADP + H(+)</text>
        <dbReference type="Rhea" id="RHEA:46608"/>
        <dbReference type="Rhea" id="RHEA-COMP:11060"/>
        <dbReference type="Rhea" id="RHEA-COMP:11605"/>
        <dbReference type="ChEBI" id="CHEBI:15378"/>
        <dbReference type="ChEBI" id="CHEBI:30013"/>
        <dbReference type="ChEBI" id="CHEBI:30616"/>
        <dbReference type="ChEBI" id="CHEBI:61977"/>
        <dbReference type="ChEBI" id="CHEBI:456216"/>
        <dbReference type="EC" id="2.7.11.1"/>
    </reaction>
</comment>
<dbReference type="InterPro" id="IPR032675">
    <property type="entry name" value="LRR_dom_sf"/>
</dbReference>
<evidence type="ECO:0000256" key="6">
    <source>
        <dbReference type="ARBA" id="ARBA00022679"/>
    </source>
</evidence>
<evidence type="ECO:0000256" key="4">
    <source>
        <dbReference type="ARBA" id="ARBA00022527"/>
    </source>
</evidence>
<dbReference type="InterPro" id="IPR001245">
    <property type="entry name" value="Ser-Thr/Tyr_kinase_cat_dom"/>
</dbReference>
<evidence type="ECO:0000256" key="15">
    <source>
        <dbReference type="ARBA" id="ARBA00023157"/>
    </source>
</evidence>
<keyword evidence="10 20" id="KW-0547">Nucleotide-binding</keyword>
<dbReference type="PROSITE" id="PS00108">
    <property type="entry name" value="PROTEIN_KINASE_ST"/>
    <property type="match status" value="1"/>
</dbReference>
<keyword evidence="15" id="KW-1015">Disulfide bond</keyword>
<dbReference type="PROSITE" id="PS50011">
    <property type="entry name" value="PROTEIN_KINASE_DOM"/>
    <property type="match status" value="1"/>
</dbReference>
<dbReference type="InterPro" id="IPR000719">
    <property type="entry name" value="Prot_kinase_dom"/>
</dbReference>
<evidence type="ECO:0000256" key="9">
    <source>
        <dbReference type="ARBA" id="ARBA00022737"/>
    </source>
</evidence>
<comment type="similarity">
    <text evidence="2">Belongs to the protein kinase superfamily. Ser/Thr protein kinase family.</text>
</comment>
<keyword evidence="14 22" id="KW-0472">Membrane</keyword>
<dbReference type="FunFam" id="1.10.510.10:FF:000198">
    <property type="entry name" value="receptor protein kinase TMK1"/>
    <property type="match status" value="1"/>
</dbReference>
<evidence type="ECO:0000256" key="12">
    <source>
        <dbReference type="ARBA" id="ARBA00022840"/>
    </source>
</evidence>
<keyword evidence="17" id="KW-0325">Glycoprotein</keyword>
<dbReference type="InterPro" id="IPR013210">
    <property type="entry name" value="LRR_N_plant-typ"/>
</dbReference>
<dbReference type="EMBL" id="CAADRP010002052">
    <property type="protein sequence ID" value="VFU60216.1"/>
    <property type="molecule type" value="Genomic_DNA"/>
</dbReference>
<keyword evidence="4" id="KW-0723">Serine/threonine-protein kinase</keyword>
<evidence type="ECO:0000256" key="23">
    <source>
        <dbReference type="SAM" id="SignalP"/>
    </source>
</evidence>
<feature type="binding site" evidence="20">
    <location>
        <position position="612"/>
    </location>
    <ligand>
        <name>ATP</name>
        <dbReference type="ChEBI" id="CHEBI:30616"/>
    </ligand>
</feature>
<keyword evidence="7 22" id="KW-0812">Transmembrane</keyword>
<evidence type="ECO:0000256" key="8">
    <source>
        <dbReference type="ARBA" id="ARBA00022729"/>
    </source>
</evidence>
<evidence type="ECO:0000256" key="13">
    <source>
        <dbReference type="ARBA" id="ARBA00022989"/>
    </source>
</evidence>
<evidence type="ECO:0000256" key="3">
    <source>
        <dbReference type="ARBA" id="ARBA00012513"/>
    </source>
</evidence>
<keyword evidence="8 23" id="KW-0732">Signal</keyword>
<dbReference type="PROSITE" id="PS00107">
    <property type="entry name" value="PROTEIN_KINASE_ATP"/>
    <property type="match status" value="1"/>
</dbReference>
<dbReference type="GO" id="GO:0004674">
    <property type="term" value="F:protein serine/threonine kinase activity"/>
    <property type="evidence" value="ECO:0007669"/>
    <property type="project" value="UniProtKB-KW"/>
</dbReference>
<dbReference type="GO" id="GO:0005524">
    <property type="term" value="F:ATP binding"/>
    <property type="evidence" value="ECO:0007669"/>
    <property type="project" value="UniProtKB-UniRule"/>
</dbReference>
<evidence type="ECO:0000256" key="11">
    <source>
        <dbReference type="ARBA" id="ARBA00022777"/>
    </source>
</evidence>
<dbReference type="Pfam" id="PF07714">
    <property type="entry name" value="PK_Tyr_Ser-Thr"/>
    <property type="match status" value="1"/>
</dbReference>
<dbReference type="Pfam" id="PF13855">
    <property type="entry name" value="LRR_8"/>
    <property type="match status" value="1"/>
</dbReference>
<dbReference type="InterPro" id="IPR001611">
    <property type="entry name" value="Leu-rich_rpt"/>
</dbReference>
<dbReference type="SUPFAM" id="SSF52058">
    <property type="entry name" value="L domain-like"/>
    <property type="match status" value="1"/>
</dbReference>
<dbReference type="PANTHER" id="PTHR47986">
    <property type="entry name" value="OSJNBA0070M12.3 PROTEIN"/>
    <property type="match status" value="1"/>
</dbReference>
<dbReference type="InterPro" id="IPR011009">
    <property type="entry name" value="Kinase-like_dom_sf"/>
</dbReference>
<evidence type="ECO:0000256" key="20">
    <source>
        <dbReference type="PROSITE-ProRule" id="PRU10141"/>
    </source>
</evidence>
<comment type="subcellular location">
    <subcellularLocation>
        <location evidence="1">Membrane</location>
        <topology evidence="1">Single-pass membrane protein</topology>
    </subcellularLocation>
</comment>
<evidence type="ECO:0000313" key="25">
    <source>
        <dbReference type="EMBL" id="VFU60216.1"/>
    </source>
</evidence>
<evidence type="ECO:0000256" key="5">
    <source>
        <dbReference type="ARBA" id="ARBA00022614"/>
    </source>
</evidence>
<dbReference type="InterPro" id="IPR052422">
    <property type="entry name" value="Auxin_Ser/Thr_Kinase"/>
</dbReference>
<evidence type="ECO:0000256" key="1">
    <source>
        <dbReference type="ARBA" id="ARBA00004167"/>
    </source>
</evidence>
<proteinExistence type="inferred from homology"/>
<evidence type="ECO:0000256" key="22">
    <source>
        <dbReference type="SAM" id="Phobius"/>
    </source>
</evidence>
<evidence type="ECO:0000256" key="2">
    <source>
        <dbReference type="ARBA" id="ARBA00008684"/>
    </source>
</evidence>
<protein>
    <recommendedName>
        <fullName evidence="3">non-specific serine/threonine protein kinase</fullName>
        <ecNumber evidence="3">2.7.11.1</ecNumber>
    </recommendedName>
</protein>
<dbReference type="FunFam" id="3.80.10.10:FF:000129">
    <property type="entry name" value="Leucine-rich repeat receptor-like kinase"/>
    <property type="match status" value="1"/>
</dbReference>
<keyword evidence="9" id="KW-0677">Repeat</keyword>
<dbReference type="Gene3D" id="3.80.10.10">
    <property type="entry name" value="Ribonuclease Inhibitor"/>
    <property type="match status" value="2"/>
</dbReference>
<evidence type="ECO:0000256" key="19">
    <source>
        <dbReference type="ARBA" id="ARBA00048679"/>
    </source>
</evidence>
<feature type="domain" description="Protein kinase" evidence="24">
    <location>
        <begin position="584"/>
        <end position="864"/>
    </location>
</feature>
<keyword evidence="12 20" id="KW-0067">ATP-binding</keyword>
<feature type="signal peptide" evidence="23">
    <location>
        <begin position="1"/>
        <end position="23"/>
    </location>
</feature>
<dbReference type="Gene3D" id="3.30.200.20">
    <property type="entry name" value="Phosphorylase Kinase, domain 1"/>
    <property type="match status" value="1"/>
</dbReference>
<feature type="region of interest" description="Disordered" evidence="21">
    <location>
        <begin position="442"/>
        <end position="481"/>
    </location>
</feature>
<dbReference type="CDD" id="cd14066">
    <property type="entry name" value="STKc_IRAK"/>
    <property type="match status" value="1"/>
</dbReference>
<dbReference type="InterPro" id="IPR008271">
    <property type="entry name" value="Ser/Thr_kinase_AS"/>
</dbReference>
<dbReference type="InterPro" id="IPR017441">
    <property type="entry name" value="Protein_kinase_ATP_BS"/>
</dbReference>
<dbReference type="AlphaFoldDB" id="A0A6N2NEN6"/>
<dbReference type="Gene3D" id="1.10.510.10">
    <property type="entry name" value="Transferase(Phosphotransferase) domain 1"/>
    <property type="match status" value="1"/>
</dbReference>
<feature type="compositionally biased region" description="Gly residues" evidence="21">
    <location>
        <begin position="447"/>
        <end position="458"/>
    </location>
</feature>